<dbReference type="Proteomes" id="UP001197827">
    <property type="component" value="Unassembled WGS sequence"/>
</dbReference>
<comment type="caution">
    <text evidence="4">The sequence shown here is derived from an EMBL/GenBank/DDBJ whole genome shotgun (WGS) entry which is preliminary data.</text>
</comment>
<evidence type="ECO:0000313" key="5">
    <source>
        <dbReference type="Proteomes" id="UP001197827"/>
    </source>
</evidence>
<dbReference type="PANTHER" id="PTHR47816:SF4">
    <property type="entry name" value="RIBOSOMAL RNA SMALL SUBUNIT METHYLTRANSFERASE C"/>
    <property type="match status" value="1"/>
</dbReference>
<protein>
    <submittedName>
        <fullName evidence="4">Class I SAM-dependent methyltransferase</fullName>
    </submittedName>
</protein>
<dbReference type="InterPro" id="IPR046977">
    <property type="entry name" value="RsmC/RlmG"/>
</dbReference>
<name>A0AAW4VHD2_9FIRM</name>
<evidence type="ECO:0000256" key="2">
    <source>
        <dbReference type="ARBA" id="ARBA00022679"/>
    </source>
</evidence>
<dbReference type="AlphaFoldDB" id="A0AAW4VHD2"/>
<evidence type="ECO:0000259" key="3">
    <source>
        <dbReference type="Pfam" id="PF05175"/>
    </source>
</evidence>
<dbReference type="PRINTS" id="PR00507">
    <property type="entry name" value="N12N6MTFRASE"/>
</dbReference>
<reference evidence="4" key="1">
    <citation type="submission" date="2021-10" db="EMBL/GenBank/DDBJ databases">
        <title>Collection of gut derived symbiotic bacterial strains cultured from healthy donors.</title>
        <authorList>
            <person name="Lin H."/>
            <person name="Littmann E."/>
            <person name="Kohout C."/>
            <person name="Pamer E.G."/>
        </authorList>
    </citation>
    <scope>NUCLEOTIDE SEQUENCE</scope>
    <source>
        <strain evidence="4">DFI.5.2</strain>
    </source>
</reference>
<dbReference type="GO" id="GO:0008757">
    <property type="term" value="F:S-adenosylmethionine-dependent methyltransferase activity"/>
    <property type="evidence" value="ECO:0007669"/>
    <property type="project" value="InterPro"/>
</dbReference>
<dbReference type="Gene3D" id="3.40.50.150">
    <property type="entry name" value="Vaccinia Virus protein VP39"/>
    <property type="match status" value="1"/>
</dbReference>
<dbReference type="GO" id="GO:0032259">
    <property type="term" value="P:methylation"/>
    <property type="evidence" value="ECO:0007669"/>
    <property type="project" value="UniProtKB-KW"/>
</dbReference>
<dbReference type="InterPro" id="IPR007848">
    <property type="entry name" value="Small_mtfrase_dom"/>
</dbReference>
<keyword evidence="2" id="KW-0808">Transferase</keyword>
<evidence type="ECO:0000256" key="1">
    <source>
        <dbReference type="ARBA" id="ARBA00022603"/>
    </source>
</evidence>
<keyword evidence="1 4" id="KW-0489">Methyltransferase</keyword>
<dbReference type="PANTHER" id="PTHR47816">
    <property type="entry name" value="RIBOSOMAL RNA SMALL SUBUNIT METHYLTRANSFERASE C"/>
    <property type="match status" value="1"/>
</dbReference>
<gene>
    <name evidence="4" type="ORF">LJD74_12920</name>
</gene>
<dbReference type="EMBL" id="JAJDKQ010000034">
    <property type="protein sequence ID" value="MCB8562887.1"/>
    <property type="molecule type" value="Genomic_DNA"/>
</dbReference>
<organism evidence="4 5">
    <name type="scientific">Faecalibacillus intestinalis</name>
    <dbReference type="NCBI Taxonomy" id="1982626"/>
    <lineage>
        <taxon>Bacteria</taxon>
        <taxon>Bacillati</taxon>
        <taxon>Bacillota</taxon>
        <taxon>Erysipelotrichia</taxon>
        <taxon>Erysipelotrichales</taxon>
        <taxon>Coprobacillaceae</taxon>
        <taxon>Faecalibacillus</taxon>
    </lineage>
</organism>
<proteinExistence type="predicted"/>
<feature type="domain" description="Methyltransferase small" evidence="3">
    <location>
        <begin position="47"/>
        <end position="210"/>
    </location>
</feature>
<evidence type="ECO:0000313" key="4">
    <source>
        <dbReference type="EMBL" id="MCB8562887.1"/>
    </source>
</evidence>
<dbReference type="CDD" id="cd02440">
    <property type="entry name" value="AdoMet_MTases"/>
    <property type="match status" value="1"/>
</dbReference>
<sequence length="215" mass="24723">MVNILFICIIKKKEIEEIQMKHYFTDNTDLKSEQSQFIFRFHKYDLLFTSDNGVFSKNMIDYGSRVLLDNIEITNEKTLLDVGCGYGTFGICLNKVYSHLNVDMVDVNDRALELAKLNAKNNNIHANIYKSFIYENVQGSYDVIVTNPPVRAGKEVVTTILQESIEHLNENGSLWVILQKKQGAPSAKKKMEEVFGNCEIVKRDKGYYLLHSVKR</sequence>
<dbReference type="Pfam" id="PF05175">
    <property type="entry name" value="MTS"/>
    <property type="match status" value="1"/>
</dbReference>
<dbReference type="InterPro" id="IPR029063">
    <property type="entry name" value="SAM-dependent_MTases_sf"/>
</dbReference>
<accession>A0AAW4VHD2</accession>
<dbReference type="SUPFAM" id="SSF53335">
    <property type="entry name" value="S-adenosyl-L-methionine-dependent methyltransferases"/>
    <property type="match status" value="1"/>
</dbReference>